<feature type="transmembrane region" description="Helical" evidence="2">
    <location>
        <begin position="303"/>
        <end position="324"/>
    </location>
</feature>
<dbReference type="EMBL" id="JBIAZU010000009">
    <property type="protein sequence ID" value="MFF5296837.1"/>
    <property type="molecule type" value="Genomic_DNA"/>
</dbReference>
<keyword evidence="5" id="KW-1185">Reference proteome</keyword>
<feature type="signal peptide" evidence="3">
    <location>
        <begin position="1"/>
        <end position="29"/>
    </location>
</feature>
<feature type="transmembrane region" description="Helical" evidence="2">
    <location>
        <begin position="700"/>
        <end position="717"/>
    </location>
</feature>
<feature type="transmembrane region" description="Helical" evidence="2">
    <location>
        <begin position="465"/>
        <end position="485"/>
    </location>
</feature>
<evidence type="ECO:0000313" key="5">
    <source>
        <dbReference type="Proteomes" id="UP001602245"/>
    </source>
</evidence>
<dbReference type="PROSITE" id="PS51318">
    <property type="entry name" value="TAT"/>
    <property type="match status" value="1"/>
</dbReference>
<sequence>MRARRRILQTVAILAAAAVSLCLPSAAHAQPSCPSLPPDVHTRAALELAAKGVDDIRWNTSYSAVVPASWLWSGRLLSPAEADEFVEAVACLLPLGSIDVEPEQVSVSRTKDGIAVMLPTSGDLYGFDFPPDGPWELDETRTVRSLGKGKWAMMLRTGGDVAPFFNDVVVTAKGLRLSEPWPLPASATATRLEWIRAGAGNTSTLAFDVDPPSWRRMQQFVVSDSGYGEDAPLDVEVLVCCLAILVILRQLRKAGDSADRRTADAVSAMRRRRLGVTAAVLVVLNMRYVAFDVMSQVPALPELSYSWINVTVRGLVLIVVATVLIPPNRRWVRRTVLISTSIVVAFAAYFYPAEMLLNGLGWPAAILLLGWVTSGLLPNGGPKNARELGHRVAIALLLLGVAVLGAPSVWSAALVFNLAPVIVAVGLMITVADRRRRIPVLLDRTDCLLVALAAGLLTLQVLPTHYLGLSISVATPALVICLYVAMRLPGVLLRRADVESHLAGDVGDLSRLQTRLMNAEERLENVEKQISTLDAAPYQATHDDLRRELVRRAEKLRSWELSDEPHPQPLPATPGLFAKVRFAVRRSAPQAPEVPAPVVVDPLPPGIRPVDLALVLGPRASAGRNARTVMRFGLLPVLVCAGIQWGQEELGPNFKSDRWWDSTLSGPSHLADVVAFWLMPLFVLGLAWGCLPGRRGAGRALTVWVPFALAMGSAWLIPRLLALAPAGRWVFFTSLLLFALLLAALAADLTTLRQLSGRTRPSASVARFYGVNKLVTALGLLIPLLASGLTIWAQIQKGVLEQPAPQQETRTTGTATPTP</sequence>
<dbReference type="Proteomes" id="UP001602245">
    <property type="component" value="Unassembled WGS sequence"/>
</dbReference>
<dbReference type="Pfam" id="PF19683">
    <property type="entry name" value="DUF6185"/>
    <property type="match status" value="2"/>
</dbReference>
<keyword evidence="2" id="KW-1133">Transmembrane helix</keyword>
<reference evidence="4 5" key="1">
    <citation type="submission" date="2024-10" db="EMBL/GenBank/DDBJ databases">
        <title>The Natural Products Discovery Center: Release of the First 8490 Sequenced Strains for Exploring Actinobacteria Biosynthetic Diversity.</title>
        <authorList>
            <person name="Kalkreuter E."/>
            <person name="Kautsar S.A."/>
            <person name="Yang D."/>
            <person name="Bader C.D."/>
            <person name="Teijaro C.N."/>
            <person name="Fluegel L."/>
            <person name="Davis C.M."/>
            <person name="Simpson J.R."/>
            <person name="Lauterbach L."/>
            <person name="Steele A.D."/>
            <person name="Gui C."/>
            <person name="Meng S."/>
            <person name="Li G."/>
            <person name="Viehrig K."/>
            <person name="Ye F."/>
            <person name="Su P."/>
            <person name="Kiefer A.F."/>
            <person name="Nichols A."/>
            <person name="Cepeda A.J."/>
            <person name="Yan W."/>
            <person name="Fan B."/>
            <person name="Jiang Y."/>
            <person name="Adhikari A."/>
            <person name="Zheng C.-J."/>
            <person name="Schuster L."/>
            <person name="Cowan T.M."/>
            <person name="Smanski M.J."/>
            <person name="Chevrette M.G."/>
            <person name="De Carvalho L.P.S."/>
            <person name="Shen B."/>
        </authorList>
    </citation>
    <scope>NUCLEOTIDE SEQUENCE [LARGE SCALE GENOMIC DNA]</scope>
    <source>
        <strain evidence="4 5">NPDC000087</strain>
    </source>
</reference>
<feature type="transmembrane region" description="Helical" evidence="2">
    <location>
        <begin position="359"/>
        <end position="377"/>
    </location>
</feature>
<dbReference type="InterPro" id="IPR006311">
    <property type="entry name" value="TAT_signal"/>
</dbReference>
<feature type="transmembrane region" description="Helical" evidence="2">
    <location>
        <begin position="412"/>
        <end position="429"/>
    </location>
</feature>
<feature type="transmembrane region" description="Helical" evidence="2">
    <location>
        <begin position="771"/>
        <end position="795"/>
    </location>
</feature>
<feature type="coiled-coil region" evidence="1">
    <location>
        <begin position="509"/>
        <end position="536"/>
    </location>
</feature>
<evidence type="ECO:0000313" key="4">
    <source>
        <dbReference type="EMBL" id="MFF5296837.1"/>
    </source>
</evidence>
<feature type="transmembrane region" description="Helical" evidence="2">
    <location>
        <begin position="336"/>
        <end position="353"/>
    </location>
</feature>
<feature type="chain" id="PRO_5046559440" evidence="3">
    <location>
        <begin position="30"/>
        <end position="819"/>
    </location>
</feature>
<dbReference type="InterPro" id="IPR046176">
    <property type="entry name" value="DUF6185"/>
</dbReference>
<evidence type="ECO:0000256" key="2">
    <source>
        <dbReference type="SAM" id="Phobius"/>
    </source>
</evidence>
<keyword evidence="3" id="KW-0732">Signal</keyword>
<feature type="transmembrane region" description="Helical" evidence="2">
    <location>
        <begin position="441"/>
        <end position="459"/>
    </location>
</feature>
<feature type="transmembrane region" description="Helical" evidence="2">
    <location>
        <begin position="629"/>
        <end position="647"/>
    </location>
</feature>
<evidence type="ECO:0000256" key="1">
    <source>
        <dbReference type="SAM" id="Coils"/>
    </source>
</evidence>
<comment type="caution">
    <text evidence="4">The sequence shown here is derived from an EMBL/GenBank/DDBJ whole genome shotgun (WGS) entry which is preliminary data.</text>
</comment>
<gene>
    <name evidence="4" type="ORF">ACFY35_46030</name>
</gene>
<keyword evidence="1" id="KW-0175">Coiled coil</keyword>
<feature type="transmembrane region" description="Helical" evidence="2">
    <location>
        <begin position="667"/>
        <end position="688"/>
    </location>
</feature>
<feature type="transmembrane region" description="Helical" evidence="2">
    <location>
        <begin position="272"/>
        <end position="291"/>
    </location>
</feature>
<protein>
    <submittedName>
        <fullName evidence="4">DUF6185 family protein</fullName>
    </submittedName>
</protein>
<keyword evidence="2" id="KW-0472">Membrane</keyword>
<feature type="transmembrane region" description="Helical" evidence="2">
    <location>
        <begin position="729"/>
        <end position="750"/>
    </location>
</feature>
<accession>A0ABW6WX15</accession>
<keyword evidence="2" id="KW-0812">Transmembrane</keyword>
<proteinExistence type="predicted"/>
<organism evidence="4 5">
    <name type="scientific">Paractinoplanes globisporus</name>
    <dbReference type="NCBI Taxonomy" id="113565"/>
    <lineage>
        <taxon>Bacteria</taxon>
        <taxon>Bacillati</taxon>
        <taxon>Actinomycetota</taxon>
        <taxon>Actinomycetes</taxon>
        <taxon>Micromonosporales</taxon>
        <taxon>Micromonosporaceae</taxon>
        <taxon>Paractinoplanes</taxon>
    </lineage>
</organism>
<evidence type="ECO:0000256" key="3">
    <source>
        <dbReference type="SAM" id="SignalP"/>
    </source>
</evidence>
<name>A0ABW6WX15_9ACTN</name>
<feature type="transmembrane region" description="Helical" evidence="2">
    <location>
        <begin position="389"/>
        <end position="406"/>
    </location>
</feature>
<dbReference type="RefSeq" id="WP_020515388.1">
    <property type="nucleotide sequence ID" value="NZ_JBIAZU010000009.1"/>
</dbReference>